<keyword evidence="5" id="KW-1185">Reference proteome</keyword>
<keyword evidence="2" id="KW-1133">Transmembrane helix</keyword>
<sequence>MMNISTLKDDLIELNDFGILSHNQRVQLIVKRLIELIISCICLLFLVPFFILISISIKIDSKGPIMFTQIRRGKNGVDFKTYKFRTMHVDSSVGNLKSPEKGDRRVTRVGWILRKTSLDETPQLINVLLGDMSIVGPRAVPSKEIDLRLEKLNNEYPENELIHQQYMKIRELVRPGITGMAQAYGRSSLNTLQATRYDAYYVQNFSLLLDIKVILKTIHTVLFQKGVN</sequence>
<keyword evidence="2" id="KW-0812">Transmembrane</keyword>
<name>A0A1M5PH51_9FIRM</name>
<keyword evidence="4" id="KW-0808">Transferase</keyword>
<evidence type="ECO:0000256" key="1">
    <source>
        <dbReference type="ARBA" id="ARBA00006464"/>
    </source>
</evidence>
<dbReference type="Pfam" id="PF02397">
    <property type="entry name" value="Bac_transf"/>
    <property type="match status" value="1"/>
</dbReference>
<gene>
    <name evidence="4" type="ORF">SAMN04488530_11418</name>
</gene>
<dbReference type="GO" id="GO:0016780">
    <property type="term" value="F:phosphotransferase activity, for other substituted phosphate groups"/>
    <property type="evidence" value="ECO:0007669"/>
    <property type="project" value="TreeGrafter"/>
</dbReference>
<dbReference type="Proteomes" id="UP000243255">
    <property type="component" value="Unassembled WGS sequence"/>
</dbReference>
<accession>A0A1M5PH51</accession>
<dbReference type="EMBL" id="FQWX01000014">
    <property type="protein sequence ID" value="SHH00573.1"/>
    <property type="molecule type" value="Genomic_DNA"/>
</dbReference>
<evidence type="ECO:0000313" key="5">
    <source>
        <dbReference type="Proteomes" id="UP000243255"/>
    </source>
</evidence>
<dbReference type="PANTHER" id="PTHR30576:SF0">
    <property type="entry name" value="UNDECAPRENYL-PHOSPHATE N-ACETYLGALACTOSAMINYL 1-PHOSPHATE TRANSFERASE-RELATED"/>
    <property type="match status" value="1"/>
</dbReference>
<proteinExistence type="inferred from homology"/>
<feature type="domain" description="Bacterial sugar transferase" evidence="3">
    <location>
        <begin position="31"/>
        <end position="222"/>
    </location>
</feature>
<evidence type="ECO:0000259" key="3">
    <source>
        <dbReference type="Pfam" id="PF02397"/>
    </source>
</evidence>
<reference evidence="5" key="1">
    <citation type="submission" date="2016-11" db="EMBL/GenBank/DDBJ databases">
        <authorList>
            <person name="Varghese N."/>
            <person name="Submissions S."/>
        </authorList>
    </citation>
    <scope>NUCLEOTIDE SEQUENCE [LARGE SCALE GENOMIC DNA]</scope>
    <source>
        <strain evidence="5">DSM 2635</strain>
    </source>
</reference>
<evidence type="ECO:0000256" key="2">
    <source>
        <dbReference type="SAM" id="Phobius"/>
    </source>
</evidence>
<organism evidence="4 5">
    <name type="scientific">Asaccharospora irregularis DSM 2635</name>
    <dbReference type="NCBI Taxonomy" id="1121321"/>
    <lineage>
        <taxon>Bacteria</taxon>
        <taxon>Bacillati</taxon>
        <taxon>Bacillota</taxon>
        <taxon>Clostridia</taxon>
        <taxon>Peptostreptococcales</taxon>
        <taxon>Peptostreptococcaceae</taxon>
        <taxon>Asaccharospora</taxon>
    </lineage>
</organism>
<evidence type="ECO:0000313" key="4">
    <source>
        <dbReference type="EMBL" id="SHH00573.1"/>
    </source>
</evidence>
<dbReference type="STRING" id="1121321.SAMN04488530_11418"/>
<dbReference type="AlphaFoldDB" id="A0A1M5PH51"/>
<comment type="similarity">
    <text evidence="1">Belongs to the bacterial sugar transferase family.</text>
</comment>
<keyword evidence="2" id="KW-0472">Membrane</keyword>
<dbReference type="PANTHER" id="PTHR30576">
    <property type="entry name" value="COLANIC BIOSYNTHESIS UDP-GLUCOSE LIPID CARRIER TRANSFERASE"/>
    <property type="match status" value="1"/>
</dbReference>
<feature type="transmembrane region" description="Helical" evidence="2">
    <location>
        <begin position="33"/>
        <end position="57"/>
    </location>
</feature>
<protein>
    <submittedName>
        <fullName evidence="4">Sugar transferase involved in LPS biosynthesis (Colanic, teichoic acid)</fullName>
    </submittedName>
</protein>
<dbReference type="InterPro" id="IPR003362">
    <property type="entry name" value="Bact_transf"/>
</dbReference>